<dbReference type="SUPFAM" id="SSF56014">
    <property type="entry name" value="Nitrite and sulphite reductase 4Fe-4S domain-like"/>
    <property type="match status" value="1"/>
</dbReference>
<dbReference type="Gene3D" id="3.30.390.30">
    <property type="match status" value="1"/>
</dbReference>
<dbReference type="Pfam" id="PF04324">
    <property type="entry name" value="Fer2_BFD"/>
    <property type="match status" value="1"/>
</dbReference>
<dbReference type="Pfam" id="PF07992">
    <property type="entry name" value="Pyr_redox_2"/>
    <property type="match status" value="1"/>
</dbReference>
<dbReference type="Pfam" id="PF18267">
    <property type="entry name" value="Rubredoxin_C"/>
    <property type="match status" value="1"/>
</dbReference>
<dbReference type="InterPro" id="IPR007419">
    <property type="entry name" value="BFD-like_2Fe2S-bd_dom"/>
</dbReference>
<keyword evidence="11" id="KW-1185">Reference proteome</keyword>
<dbReference type="PANTHER" id="PTHR43429">
    <property type="entry name" value="PYRIDINE NUCLEOTIDE-DISULFIDE OXIDOREDUCTASE DOMAIN-CONTAINING"/>
    <property type="match status" value="1"/>
</dbReference>
<dbReference type="PANTHER" id="PTHR43429:SF3">
    <property type="entry name" value="NITRITE REDUCTASE [NAD(P)H]"/>
    <property type="match status" value="1"/>
</dbReference>
<dbReference type="InterPro" id="IPR050260">
    <property type="entry name" value="FAD-bd_OxRdtase"/>
</dbReference>
<reference evidence="11" key="1">
    <citation type="submission" date="2016-10" db="EMBL/GenBank/DDBJ databases">
        <authorList>
            <person name="Varghese N."/>
            <person name="Submissions S."/>
        </authorList>
    </citation>
    <scope>NUCLEOTIDE SEQUENCE [LARGE SCALE GENOMIC DNA]</scope>
    <source>
        <strain evidence="11">CGMCC 1.10223</strain>
    </source>
</reference>
<dbReference type="EMBL" id="FONN01000001">
    <property type="protein sequence ID" value="SFE17593.1"/>
    <property type="molecule type" value="Genomic_DNA"/>
</dbReference>
<dbReference type="FunFam" id="3.50.50.60:FF:000033">
    <property type="entry name" value="Nitrite reductase [NAD(P)H], large subunit"/>
    <property type="match status" value="1"/>
</dbReference>
<feature type="domain" description="FAD/NAD(P)-binding" evidence="8">
    <location>
        <begin position="4"/>
        <end position="282"/>
    </location>
</feature>
<dbReference type="Gene3D" id="3.30.413.10">
    <property type="entry name" value="Sulfite Reductase Hemoprotein, domain 1"/>
    <property type="match status" value="1"/>
</dbReference>
<protein>
    <submittedName>
        <fullName evidence="10">Nitrite reductase (NADH) large subunit</fullName>
    </submittedName>
</protein>
<evidence type="ECO:0000259" key="9">
    <source>
        <dbReference type="Pfam" id="PF18267"/>
    </source>
</evidence>
<dbReference type="CDD" id="cd19943">
    <property type="entry name" value="NirB_Fer2_BFD-like_1"/>
    <property type="match status" value="1"/>
</dbReference>
<feature type="domain" description="BFD-like [2Fe-2S]-binding" evidence="7">
    <location>
        <begin position="414"/>
        <end position="462"/>
    </location>
</feature>
<evidence type="ECO:0000313" key="11">
    <source>
        <dbReference type="Proteomes" id="UP000183410"/>
    </source>
</evidence>
<dbReference type="Proteomes" id="UP000183410">
    <property type="component" value="Unassembled WGS sequence"/>
</dbReference>
<dbReference type="Gene3D" id="1.10.10.1100">
    <property type="entry name" value="BFD-like [2Fe-2S]-binding domain"/>
    <property type="match status" value="1"/>
</dbReference>
<dbReference type="Gene3D" id="3.50.50.60">
    <property type="entry name" value="FAD/NAD(P)-binding domain"/>
    <property type="match status" value="2"/>
</dbReference>
<dbReference type="GO" id="GO:0016491">
    <property type="term" value="F:oxidoreductase activity"/>
    <property type="evidence" value="ECO:0007669"/>
    <property type="project" value="InterPro"/>
</dbReference>
<keyword evidence="5" id="KW-0408">Iron</keyword>
<feature type="domain" description="NADH-rubredoxin oxidoreductase C-terminal" evidence="9">
    <location>
        <begin position="315"/>
        <end position="382"/>
    </location>
</feature>
<evidence type="ECO:0000256" key="3">
    <source>
        <dbReference type="ARBA" id="ARBA00022723"/>
    </source>
</evidence>
<dbReference type="AlphaFoldDB" id="A0A1I1YHJ1"/>
<evidence type="ECO:0000313" key="10">
    <source>
        <dbReference type="EMBL" id="SFE17593.1"/>
    </source>
</evidence>
<evidence type="ECO:0000256" key="1">
    <source>
        <dbReference type="ARBA" id="ARBA00001974"/>
    </source>
</evidence>
<dbReference type="CDD" id="cd19944">
    <property type="entry name" value="NirB_Fer2_BFD-like_2"/>
    <property type="match status" value="1"/>
</dbReference>
<dbReference type="InterPro" id="IPR041575">
    <property type="entry name" value="Rubredoxin_C"/>
</dbReference>
<comment type="cofactor">
    <cofactor evidence="1">
        <name>FAD</name>
        <dbReference type="ChEBI" id="CHEBI:57692"/>
    </cofactor>
</comment>
<dbReference type="RefSeq" id="WP_046230773.1">
    <property type="nucleotide sequence ID" value="NZ_FONN01000001.1"/>
</dbReference>
<dbReference type="InterPro" id="IPR041854">
    <property type="entry name" value="BFD-like_2Fe2S-bd_dom_sf"/>
</dbReference>
<organism evidence="10 11">
    <name type="scientific">Paenibacillus algorifonticola</name>
    <dbReference type="NCBI Taxonomy" id="684063"/>
    <lineage>
        <taxon>Bacteria</taxon>
        <taxon>Bacillati</taxon>
        <taxon>Bacillota</taxon>
        <taxon>Bacilli</taxon>
        <taxon>Bacillales</taxon>
        <taxon>Paenibacillaceae</taxon>
        <taxon>Paenibacillus</taxon>
    </lineage>
</organism>
<accession>A0A1I1YHJ1</accession>
<dbReference type="InterPro" id="IPR023753">
    <property type="entry name" value="FAD/NAD-binding_dom"/>
</dbReference>
<keyword evidence="2" id="KW-0285">Flavoprotein</keyword>
<evidence type="ECO:0000256" key="4">
    <source>
        <dbReference type="ARBA" id="ARBA00022827"/>
    </source>
</evidence>
<gene>
    <name evidence="10" type="ORF">SAMN04487969_101474</name>
</gene>
<evidence type="ECO:0000259" key="7">
    <source>
        <dbReference type="Pfam" id="PF04324"/>
    </source>
</evidence>
<evidence type="ECO:0000259" key="8">
    <source>
        <dbReference type="Pfam" id="PF07992"/>
    </source>
</evidence>
<keyword evidence="3" id="KW-0479">Metal-binding</keyword>
<dbReference type="PRINTS" id="PR00368">
    <property type="entry name" value="FADPNR"/>
</dbReference>
<dbReference type="InterPro" id="IPR036188">
    <property type="entry name" value="FAD/NAD-bd_sf"/>
</dbReference>
<dbReference type="InterPro" id="IPR016156">
    <property type="entry name" value="FAD/NAD-linked_Rdtase_dimer_sf"/>
</dbReference>
<dbReference type="OrthoDB" id="9792592at2"/>
<name>A0A1I1YHJ1_9BACL</name>
<evidence type="ECO:0000256" key="6">
    <source>
        <dbReference type="ARBA" id="ARBA00023014"/>
    </source>
</evidence>
<evidence type="ECO:0000256" key="2">
    <source>
        <dbReference type="ARBA" id="ARBA00022630"/>
    </source>
</evidence>
<evidence type="ECO:0000256" key="5">
    <source>
        <dbReference type="ARBA" id="ARBA00023004"/>
    </source>
</evidence>
<dbReference type="GO" id="GO:0051536">
    <property type="term" value="F:iron-sulfur cluster binding"/>
    <property type="evidence" value="ECO:0007669"/>
    <property type="project" value="UniProtKB-KW"/>
</dbReference>
<keyword evidence="6" id="KW-0411">Iron-sulfur</keyword>
<sequence length="714" mass="76319">MKQKLVVIGNGMAGVKCVEEIYELAPQAYDITIIGAEPHPNYNRVLLSKVLQGNTALSDITLNDWQWYSERGIDLLTGEMVERINAEEKWVRTASGKKIAYDRLIIATGSSAFMPALPGIQKPGVTAFRNMEDCQAMMEASQRFKRAAVIGGGLLGLEAARGLLNLGMEVDVVHNAAYLMNRQLDRMSANLLKEELMKQGMRFWLNKRTEKITGVRRANGLLFSDGTTLAADLIVVAIGISPNLAVTADSGIRTNRAIIVNDYMETNIAGIYAVGECAEHQETVYGLVAPLYEQAKVLARHLCELETDGYHGSIPYAQLKVSGVEVFSAGVIRDEEAETALQHYDAMKGTYKKVTMQGGIVAGAVLFGDSSEGSKLLGYLKRRAGIGVLKESDSGSKSGGADAVAAAMPDGETVCACNGVSKSAIVAAIQSDGLESADQVRDKTKASGSCGGCRPMVEALVAYALSGVGGAVKAAPICSCTELDPAGLKEAMLGDTFSDAASARRALEWRKPEGCFICQAAMGYYLRLAVTSDAGDVLGQAQIHYPTLQSVLVAASMQGESSSQCQISHADRFEGGGPSYIAAELEKALGSLASPSMLKASVSAGALYPAGVLVHDVGISASPAGWELYIGGHMESPVKQAQLLIIEGSEQGAVETAIACMQLYRQSAFYGEAVWKWLERTGLIAIREKLLDPDFREELLDNWRLEHSLETCTV</sequence>
<keyword evidence="4" id="KW-0274">FAD</keyword>
<dbReference type="InterPro" id="IPR045854">
    <property type="entry name" value="NO2/SO3_Rdtase_4Fe4S_sf"/>
</dbReference>
<dbReference type="PRINTS" id="PR00411">
    <property type="entry name" value="PNDRDTASEI"/>
</dbReference>
<dbReference type="GO" id="GO:0046872">
    <property type="term" value="F:metal ion binding"/>
    <property type="evidence" value="ECO:0007669"/>
    <property type="project" value="UniProtKB-KW"/>
</dbReference>
<dbReference type="SUPFAM" id="SSF51905">
    <property type="entry name" value="FAD/NAD(P)-binding domain"/>
    <property type="match status" value="2"/>
</dbReference>
<proteinExistence type="predicted"/>